<keyword evidence="1" id="KW-0378">Hydrolase</keyword>
<evidence type="ECO:0000313" key="1">
    <source>
        <dbReference type="EMBL" id="DAE11948.1"/>
    </source>
</evidence>
<dbReference type="GO" id="GO:0006508">
    <property type="term" value="P:proteolysis"/>
    <property type="evidence" value="ECO:0007669"/>
    <property type="project" value="UniProtKB-KW"/>
</dbReference>
<organism evidence="1">
    <name type="scientific">Myoviridae sp. ctBtT5</name>
    <dbReference type="NCBI Taxonomy" id="2825048"/>
    <lineage>
        <taxon>Viruses</taxon>
        <taxon>Duplodnaviria</taxon>
        <taxon>Heunggongvirae</taxon>
        <taxon>Uroviricota</taxon>
        <taxon>Caudoviricetes</taxon>
    </lineage>
</organism>
<name>A0A8S5Q099_9CAUD</name>
<reference evidence="1" key="1">
    <citation type="journal article" date="2021" name="Proc. Natl. Acad. Sci. U.S.A.">
        <title>A Catalog of Tens of Thousands of Viruses from Human Metagenomes Reveals Hidden Associations with Chronic Diseases.</title>
        <authorList>
            <person name="Tisza M.J."/>
            <person name="Buck C.B."/>
        </authorList>
    </citation>
    <scope>NUCLEOTIDE SEQUENCE</scope>
    <source>
        <strain evidence="1">CtBtT5</strain>
    </source>
</reference>
<protein>
    <submittedName>
        <fullName evidence="1">Cysteine protease</fullName>
    </submittedName>
</protein>
<keyword evidence="1" id="KW-0645">Protease</keyword>
<accession>A0A8S5Q099</accession>
<sequence>MTYKRQGIKETPNQRDEASCTAYALCSIINGFKDPKYRAEGLEREYLNGSDFFALANSKYPEDIQGPLTSTQALVYAKEMGYIREYASLKQDQTTYEVFKLMLKAGALLLLNVNKINWDAITPSDPVAKYTLGSIPHAVACVDYDDENRVIKILNSRGEEF</sequence>
<dbReference type="GO" id="GO:0008233">
    <property type="term" value="F:peptidase activity"/>
    <property type="evidence" value="ECO:0007669"/>
    <property type="project" value="UniProtKB-KW"/>
</dbReference>
<dbReference type="EMBL" id="BK015540">
    <property type="protein sequence ID" value="DAE11948.1"/>
    <property type="molecule type" value="Genomic_DNA"/>
</dbReference>
<proteinExistence type="predicted"/>